<dbReference type="InParanoid" id="A0A1Z5R6U3"/>
<organism evidence="1 2">
    <name type="scientific">Sorghum bicolor</name>
    <name type="common">Sorghum</name>
    <name type="synonym">Sorghum vulgare</name>
    <dbReference type="NCBI Taxonomy" id="4558"/>
    <lineage>
        <taxon>Eukaryota</taxon>
        <taxon>Viridiplantae</taxon>
        <taxon>Streptophyta</taxon>
        <taxon>Embryophyta</taxon>
        <taxon>Tracheophyta</taxon>
        <taxon>Spermatophyta</taxon>
        <taxon>Magnoliopsida</taxon>
        <taxon>Liliopsida</taxon>
        <taxon>Poales</taxon>
        <taxon>Poaceae</taxon>
        <taxon>PACMAD clade</taxon>
        <taxon>Panicoideae</taxon>
        <taxon>Andropogonodae</taxon>
        <taxon>Andropogoneae</taxon>
        <taxon>Sorghinae</taxon>
        <taxon>Sorghum</taxon>
    </lineage>
</organism>
<dbReference type="Proteomes" id="UP000000768">
    <property type="component" value="Chromosome 8"/>
</dbReference>
<gene>
    <name evidence="1" type="ORF">SORBI_3008G102850</name>
</gene>
<name>A0A1Z5R6U3_SORBI</name>
<evidence type="ECO:0000313" key="2">
    <source>
        <dbReference type="Proteomes" id="UP000000768"/>
    </source>
</evidence>
<protein>
    <submittedName>
        <fullName evidence="1">Uncharacterized protein</fullName>
    </submittedName>
</protein>
<dbReference type="EMBL" id="CM000767">
    <property type="protein sequence ID" value="OQU79161.1"/>
    <property type="molecule type" value="Genomic_DNA"/>
</dbReference>
<proteinExistence type="predicted"/>
<reference evidence="1 2" key="1">
    <citation type="journal article" date="2009" name="Nature">
        <title>The Sorghum bicolor genome and the diversification of grasses.</title>
        <authorList>
            <person name="Paterson A.H."/>
            <person name="Bowers J.E."/>
            <person name="Bruggmann R."/>
            <person name="Dubchak I."/>
            <person name="Grimwood J."/>
            <person name="Gundlach H."/>
            <person name="Haberer G."/>
            <person name="Hellsten U."/>
            <person name="Mitros T."/>
            <person name="Poliakov A."/>
            <person name="Schmutz J."/>
            <person name="Spannagl M."/>
            <person name="Tang H."/>
            <person name="Wang X."/>
            <person name="Wicker T."/>
            <person name="Bharti A.K."/>
            <person name="Chapman J."/>
            <person name="Feltus F.A."/>
            <person name="Gowik U."/>
            <person name="Grigoriev I.V."/>
            <person name="Lyons E."/>
            <person name="Maher C.A."/>
            <person name="Martis M."/>
            <person name="Narechania A."/>
            <person name="Otillar R.P."/>
            <person name="Penning B.W."/>
            <person name="Salamov A.A."/>
            <person name="Wang Y."/>
            <person name="Zhang L."/>
            <person name="Carpita N.C."/>
            <person name="Freeling M."/>
            <person name="Gingle A.R."/>
            <person name="Hash C.T."/>
            <person name="Keller B."/>
            <person name="Klein P."/>
            <person name="Kresovich S."/>
            <person name="McCann M.C."/>
            <person name="Ming R."/>
            <person name="Peterson D.G."/>
            <person name="Mehboob-ur-Rahman"/>
            <person name="Ware D."/>
            <person name="Westhoff P."/>
            <person name="Mayer K.F."/>
            <person name="Messing J."/>
            <person name="Rokhsar D.S."/>
        </authorList>
    </citation>
    <scope>NUCLEOTIDE SEQUENCE [LARGE SCALE GENOMIC DNA]</scope>
    <source>
        <strain evidence="2">cv. BTx623</strain>
    </source>
</reference>
<reference evidence="2" key="2">
    <citation type="journal article" date="2018" name="Plant J.">
        <title>The Sorghum bicolor reference genome: improved assembly, gene annotations, a transcriptome atlas, and signatures of genome organization.</title>
        <authorList>
            <person name="McCormick R.F."/>
            <person name="Truong S.K."/>
            <person name="Sreedasyam A."/>
            <person name="Jenkins J."/>
            <person name="Shu S."/>
            <person name="Sims D."/>
            <person name="Kennedy M."/>
            <person name="Amirebrahimi M."/>
            <person name="Weers B.D."/>
            <person name="McKinley B."/>
            <person name="Mattison A."/>
            <person name="Morishige D.T."/>
            <person name="Grimwood J."/>
            <person name="Schmutz J."/>
            <person name="Mullet J.E."/>
        </authorList>
    </citation>
    <scope>NUCLEOTIDE SEQUENCE [LARGE SCALE GENOMIC DNA]</scope>
    <source>
        <strain evidence="2">cv. BTx623</strain>
    </source>
</reference>
<evidence type="ECO:0000313" key="1">
    <source>
        <dbReference type="EMBL" id="OQU79161.1"/>
    </source>
</evidence>
<sequence>MDTWLSRCQWCKPGCCWKQPYRSRPLYIHMPWWITRGHNYDGNGTYIVFNVADILFISDHNSQQSIGRQMQATHSFCQGSVFLLA</sequence>
<dbReference type="AlphaFoldDB" id="A0A1Z5R6U3"/>
<keyword evidence="2" id="KW-1185">Reference proteome</keyword>
<dbReference type="Gramene" id="OQU79161">
    <property type="protein sequence ID" value="OQU79161"/>
    <property type="gene ID" value="SORBI_3008G102850"/>
</dbReference>
<accession>A0A1Z5R6U3</accession>